<evidence type="ECO:0000256" key="4">
    <source>
        <dbReference type="ARBA" id="ARBA00010429"/>
    </source>
</evidence>
<dbReference type="KEGG" id="jde:Jden_2360"/>
<evidence type="ECO:0000256" key="2">
    <source>
        <dbReference type="ARBA" id="ARBA00001966"/>
    </source>
</evidence>
<dbReference type="Proteomes" id="UP000000628">
    <property type="component" value="Chromosome"/>
</dbReference>
<dbReference type="InterPro" id="IPR007419">
    <property type="entry name" value="BFD-like_2Fe2S-bd_dom"/>
</dbReference>
<gene>
    <name evidence="12" type="ordered locus">Jden_2360</name>
</gene>
<keyword evidence="6" id="KW-0479">Metal-binding</keyword>
<dbReference type="Pfam" id="PF04324">
    <property type="entry name" value="Fer2_BFD"/>
    <property type="match status" value="1"/>
</dbReference>
<dbReference type="Pfam" id="PF07992">
    <property type="entry name" value="Pyr_redox_2"/>
    <property type="match status" value="1"/>
</dbReference>
<keyword evidence="5" id="KW-0349">Heme</keyword>
<name>C7R2K3_JONDD</name>
<organism evidence="12 13">
    <name type="scientific">Jonesia denitrificans (strain ATCC 14870 / DSM 20603 / BCRC 15368 / CIP 55.134 / JCM 11481 / NBRC 15587 / NCTC 10816 / Prevot 55134)</name>
    <name type="common">Listeria denitrificans</name>
    <dbReference type="NCBI Taxonomy" id="471856"/>
    <lineage>
        <taxon>Bacteria</taxon>
        <taxon>Bacillati</taxon>
        <taxon>Actinomycetota</taxon>
        <taxon>Actinomycetes</taxon>
        <taxon>Micrococcales</taxon>
        <taxon>Jonesiaceae</taxon>
        <taxon>Jonesia</taxon>
    </lineage>
</organism>
<evidence type="ECO:0000256" key="9">
    <source>
        <dbReference type="ARBA" id="ARBA00023014"/>
    </source>
</evidence>
<dbReference type="PRINTS" id="PR00411">
    <property type="entry name" value="PNDRDTASEI"/>
</dbReference>
<dbReference type="GO" id="GO:0016491">
    <property type="term" value="F:oxidoreductase activity"/>
    <property type="evidence" value="ECO:0007669"/>
    <property type="project" value="UniProtKB-KW"/>
</dbReference>
<dbReference type="HOGENOM" id="CLU_003291_4_4_11"/>
<dbReference type="GO" id="GO:0046872">
    <property type="term" value="F:metal ion binding"/>
    <property type="evidence" value="ECO:0007669"/>
    <property type="project" value="UniProtKB-KW"/>
</dbReference>
<dbReference type="Gene3D" id="3.50.50.60">
    <property type="entry name" value="FAD/NAD(P)-binding domain"/>
    <property type="match status" value="2"/>
</dbReference>
<evidence type="ECO:0000256" key="8">
    <source>
        <dbReference type="ARBA" id="ARBA00023004"/>
    </source>
</evidence>
<proteinExistence type="inferred from homology"/>
<protein>
    <submittedName>
        <fullName evidence="12">FAD-dependent pyridine nucleotide-disulphide oxidoreductase</fullName>
    </submittedName>
</protein>
<evidence type="ECO:0000256" key="1">
    <source>
        <dbReference type="ARBA" id="ARBA00001929"/>
    </source>
</evidence>
<comment type="similarity">
    <text evidence="4">Belongs to the nitrite and sulfite reductase 4Fe-4S domain family.</text>
</comment>
<dbReference type="EMBL" id="CP001706">
    <property type="protein sequence ID" value="ACV09994.1"/>
    <property type="molecule type" value="Genomic_DNA"/>
</dbReference>
<comment type="cofactor">
    <cofactor evidence="2">
        <name>[4Fe-4S] cluster</name>
        <dbReference type="ChEBI" id="CHEBI:49883"/>
    </cofactor>
</comment>
<accession>C7R2K3</accession>
<reference evidence="12 13" key="1">
    <citation type="journal article" date="2009" name="Stand. Genomic Sci.">
        <title>Complete genome sequence of Jonesia denitrificans type strain (Prevot 55134).</title>
        <authorList>
            <person name="Pukall R."/>
            <person name="Gehrich-Schroter G."/>
            <person name="Lapidus A."/>
            <person name="Nolan M."/>
            <person name="Glavina Del Rio T."/>
            <person name="Lucas S."/>
            <person name="Chen F."/>
            <person name="Tice H."/>
            <person name="Pitluck S."/>
            <person name="Cheng J.F."/>
            <person name="Copeland A."/>
            <person name="Saunders E."/>
            <person name="Brettin T."/>
            <person name="Detter J.C."/>
            <person name="Bruce D."/>
            <person name="Goodwin L."/>
            <person name="Pati A."/>
            <person name="Ivanova N."/>
            <person name="Mavromatis K."/>
            <person name="Ovchinnikova G."/>
            <person name="Chen A."/>
            <person name="Palaniappan K."/>
            <person name="Land M."/>
            <person name="Hauser L."/>
            <person name="Chang Y.J."/>
            <person name="Jeffries C.D."/>
            <person name="Chain P."/>
            <person name="Goker M."/>
            <person name="Bristow J."/>
            <person name="Eisen J.A."/>
            <person name="Markowitz V."/>
            <person name="Hugenholtz P."/>
            <person name="Kyrpides N.C."/>
            <person name="Klenk H.P."/>
            <person name="Han C."/>
        </authorList>
    </citation>
    <scope>NUCLEOTIDE SEQUENCE [LARGE SCALE GENOMIC DNA]</scope>
    <source>
        <strain evidence="13">ATCC 14870 / DSM 20603 / BCRC 15368 / CIP 55.134 / JCM 11481 / NBRC 15587 / NCTC 10816 / Prevot 55134</strain>
    </source>
</reference>
<feature type="domain" description="FAD/NAD(P)-binding" evidence="11">
    <location>
        <begin position="1"/>
        <end position="299"/>
    </location>
</feature>
<dbReference type="InterPro" id="IPR036188">
    <property type="entry name" value="FAD/NAD-bd_sf"/>
</dbReference>
<comment type="cofactor">
    <cofactor evidence="1">
        <name>siroheme</name>
        <dbReference type="ChEBI" id="CHEBI:60052"/>
    </cofactor>
</comment>
<dbReference type="InterPro" id="IPR052034">
    <property type="entry name" value="NasD-like"/>
</dbReference>
<keyword evidence="13" id="KW-1185">Reference proteome</keyword>
<dbReference type="GO" id="GO:0051536">
    <property type="term" value="F:iron-sulfur cluster binding"/>
    <property type="evidence" value="ECO:0007669"/>
    <property type="project" value="UniProtKB-KW"/>
</dbReference>
<evidence type="ECO:0000313" key="13">
    <source>
        <dbReference type="Proteomes" id="UP000000628"/>
    </source>
</evidence>
<dbReference type="AlphaFoldDB" id="C7R2K3"/>
<evidence type="ECO:0000256" key="6">
    <source>
        <dbReference type="ARBA" id="ARBA00022723"/>
    </source>
</evidence>
<dbReference type="InterPro" id="IPR041854">
    <property type="entry name" value="BFD-like_2Fe2S-bd_dom_sf"/>
</dbReference>
<evidence type="ECO:0000256" key="7">
    <source>
        <dbReference type="ARBA" id="ARBA00023002"/>
    </source>
</evidence>
<evidence type="ECO:0000256" key="3">
    <source>
        <dbReference type="ARBA" id="ARBA00005096"/>
    </source>
</evidence>
<evidence type="ECO:0000259" key="10">
    <source>
        <dbReference type="Pfam" id="PF04324"/>
    </source>
</evidence>
<sequence length="507" mass="52416">MNVVVIGYGMVGSRFVDELCAINSPTAPTLTITVLGAEDTDPYNRVLLSEVVAGQYDVTAVGLPTITDPRVTIHTGTSATSINRALRTVVDSTGTTHPYDVLVLATGANARIPNLTGILRAPHPPASAERHPASASLIPGVHVLRTIDDARDIIAATFNTTNAVVLGGGVLGIEAAAALTNRGLDVTLVHPRTLMNTQLDSTASAIAATMLTERGITVHTGTPATGVTTYHNTVTGLTLADGTTIPTGLLVLTTGTTPTTTLAHTAGIATDHGVLVTPTHSTITDPHIYAIGDCAQPPHGYQGLIAPGWDQARTLAAALHNHTPTPPATTTHNPTDIITVKGTGIDIITMGTTHTQPSTTPPRTLQLTDPHTNRHISLTITNGHITAATCIGAGPVAHTLISTYTHQTPLPHDPAHLLLASPQPSPTATNTPVRIPDTATICRCNGVTKGDLVTAWTNGARSTEDLAHSTRATTGCGGCTDAVCGIAEWLRASVSTTSEHEQSPVLA</sequence>
<dbReference type="PRINTS" id="PR00368">
    <property type="entry name" value="FADPNR"/>
</dbReference>
<keyword evidence="8" id="KW-0408">Iron</keyword>
<dbReference type="STRING" id="471856.Jden_2360"/>
<evidence type="ECO:0000256" key="5">
    <source>
        <dbReference type="ARBA" id="ARBA00022617"/>
    </source>
</evidence>
<dbReference type="eggNOG" id="COG1251">
    <property type="taxonomic scope" value="Bacteria"/>
</dbReference>
<comment type="pathway">
    <text evidence="3">Nitrogen metabolism; nitrate reduction (assimilation).</text>
</comment>
<feature type="domain" description="BFD-like [2Fe-2S]-binding" evidence="10">
    <location>
        <begin position="441"/>
        <end position="483"/>
    </location>
</feature>
<dbReference type="OrthoDB" id="1145at2"/>
<keyword evidence="7" id="KW-0560">Oxidoreductase</keyword>
<dbReference type="RefSeq" id="WP_015772605.1">
    <property type="nucleotide sequence ID" value="NC_013174.1"/>
</dbReference>
<evidence type="ECO:0000259" key="11">
    <source>
        <dbReference type="Pfam" id="PF07992"/>
    </source>
</evidence>
<dbReference type="InterPro" id="IPR023753">
    <property type="entry name" value="FAD/NAD-binding_dom"/>
</dbReference>
<dbReference type="SUPFAM" id="SSF51905">
    <property type="entry name" value="FAD/NAD(P)-binding domain"/>
    <property type="match status" value="1"/>
</dbReference>
<dbReference type="PANTHER" id="PTHR43809">
    <property type="entry name" value="NITRITE REDUCTASE (NADH) LARGE SUBUNIT"/>
    <property type="match status" value="1"/>
</dbReference>
<evidence type="ECO:0000313" key="12">
    <source>
        <dbReference type="EMBL" id="ACV09994.1"/>
    </source>
</evidence>
<keyword evidence="9" id="KW-0411">Iron-sulfur</keyword>
<dbReference type="PANTHER" id="PTHR43809:SF1">
    <property type="entry name" value="NITRITE REDUCTASE (NADH) LARGE SUBUNIT"/>
    <property type="match status" value="1"/>
</dbReference>
<dbReference type="Gene3D" id="1.10.10.1100">
    <property type="entry name" value="BFD-like [2Fe-2S]-binding domain"/>
    <property type="match status" value="1"/>
</dbReference>